<evidence type="ECO:0000313" key="2">
    <source>
        <dbReference type="Proteomes" id="UP000435112"/>
    </source>
</evidence>
<protein>
    <recommendedName>
        <fullName evidence="3">Crinkler effector protein N-terminal domain-containing protein</fullName>
    </recommendedName>
</protein>
<name>A0A6A3GZU6_9STRA</name>
<proteinExistence type="predicted"/>
<dbReference type="AlphaFoldDB" id="A0A6A3GZU6"/>
<evidence type="ECO:0008006" key="3">
    <source>
        <dbReference type="Google" id="ProtNLM"/>
    </source>
</evidence>
<sequence>MARKWFQLVGEDGRTLTSATSVDVGFEDVDTFRKAVFVEVSRALPANVIASGLTVFANQATYGAKLALEEDAPIGSFGGSKKDALVVQVPTQRPVAGPTLSQQSFVWKAPKSLVGSTGAKWDFQNSLNIGSLSYAIGQHYQAWTQGKTDKRSHPLFVCLDGPGTGKSRLLDEFPDVLQRQVGAQGTPAMKQLLQKAYTFKVTFENGTTDNHGISDPSKMIGTRMLYQLQNSVDWAIFRGNSDNQVFPGEVLTMLSEITGTDLDKILLTGLRLEMHFCVLKMRRRASFTRFISVNASQRI</sequence>
<organism evidence="1 2">
    <name type="scientific">Phytophthora rubi</name>
    <dbReference type="NCBI Taxonomy" id="129364"/>
    <lineage>
        <taxon>Eukaryota</taxon>
        <taxon>Sar</taxon>
        <taxon>Stramenopiles</taxon>
        <taxon>Oomycota</taxon>
        <taxon>Peronosporomycetes</taxon>
        <taxon>Peronosporales</taxon>
        <taxon>Peronosporaceae</taxon>
        <taxon>Phytophthora</taxon>
    </lineage>
</organism>
<reference evidence="1 2" key="1">
    <citation type="submission" date="2018-09" db="EMBL/GenBank/DDBJ databases">
        <title>Genomic investigation of the strawberry pathogen Phytophthora fragariae indicates pathogenicity is determined by transcriptional variation in three key races.</title>
        <authorList>
            <person name="Adams T.M."/>
            <person name="Armitage A.D."/>
            <person name="Sobczyk M.K."/>
            <person name="Bates H.J."/>
            <person name="Dunwell J.M."/>
            <person name="Nellist C.F."/>
            <person name="Harrison R.J."/>
        </authorList>
    </citation>
    <scope>NUCLEOTIDE SEQUENCE [LARGE SCALE GENOMIC DNA]</scope>
    <source>
        <strain evidence="1 2">SCRP324</strain>
    </source>
</reference>
<comment type="caution">
    <text evidence="1">The sequence shown here is derived from an EMBL/GenBank/DDBJ whole genome shotgun (WGS) entry which is preliminary data.</text>
</comment>
<gene>
    <name evidence="1" type="ORF">PR002_g29615</name>
</gene>
<evidence type="ECO:0000313" key="1">
    <source>
        <dbReference type="EMBL" id="KAE8962373.1"/>
    </source>
</evidence>
<dbReference type="EMBL" id="QXFU01005995">
    <property type="protein sequence ID" value="KAE8962373.1"/>
    <property type="molecule type" value="Genomic_DNA"/>
</dbReference>
<dbReference type="OrthoDB" id="127360at2759"/>
<accession>A0A6A3GZU6</accession>
<dbReference type="Proteomes" id="UP000435112">
    <property type="component" value="Unassembled WGS sequence"/>
</dbReference>